<reference evidence="4" key="2">
    <citation type="submission" date="2019-09" db="UniProtKB">
        <authorList>
            <consortium name="WormBaseParasite"/>
        </authorList>
    </citation>
    <scope>IDENTIFICATION</scope>
</reference>
<sequence>MFADDSAIFADRDAEANEILQEIAAIALSYGLTVNAGKAKALTTDGTPCILCLNISQIEQVDEFNYLGSLVQQNKISCSTEIHSRIGKATGLRLTNMVLMEETQRIADNEDESVSIHCDVNIALWS</sequence>
<dbReference type="Proteomes" id="UP000050761">
    <property type="component" value="Unassembled WGS sequence"/>
</dbReference>
<dbReference type="EMBL" id="UZAH01037428">
    <property type="protein sequence ID" value="VDP49382.1"/>
    <property type="molecule type" value="Genomic_DNA"/>
</dbReference>
<evidence type="ECO:0000313" key="4">
    <source>
        <dbReference type="WBParaSite" id="HPBE_0002515801-mRNA-1"/>
    </source>
</evidence>
<name>A0A183GR38_HELPZ</name>
<reference evidence="2 3" key="1">
    <citation type="submission" date="2018-11" db="EMBL/GenBank/DDBJ databases">
        <authorList>
            <consortium name="Pathogen Informatics"/>
        </authorList>
    </citation>
    <scope>NUCLEOTIDE SEQUENCE [LARGE SCALE GENOMIC DNA]</scope>
</reference>
<dbReference type="PANTHER" id="PTHR47027:SF20">
    <property type="entry name" value="REVERSE TRANSCRIPTASE-LIKE PROTEIN WITH RNA-DIRECTED DNA POLYMERASE DOMAIN"/>
    <property type="match status" value="1"/>
</dbReference>
<evidence type="ECO:0000313" key="3">
    <source>
        <dbReference type="Proteomes" id="UP000050761"/>
    </source>
</evidence>
<evidence type="ECO:0000259" key="1">
    <source>
        <dbReference type="PROSITE" id="PS50878"/>
    </source>
</evidence>
<keyword evidence="3" id="KW-1185">Reference proteome</keyword>
<accession>A0A183GR38</accession>
<feature type="domain" description="Reverse transcriptase" evidence="1">
    <location>
        <begin position="1"/>
        <end position="71"/>
    </location>
</feature>
<gene>
    <name evidence="2" type="ORF">HPBE_LOCUS25157</name>
</gene>
<dbReference type="AlphaFoldDB" id="A0A183GR38"/>
<protein>
    <submittedName>
        <fullName evidence="4">Reverse transcriptase domain-containing protein</fullName>
    </submittedName>
</protein>
<dbReference type="WBParaSite" id="HPBE_0002515801-mRNA-1">
    <property type="protein sequence ID" value="HPBE_0002515801-mRNA-1"/>
    <property type="gene ID" value="HPBE_0002515801"/>
</dbReference>
<proteinExistence type="predicted"/>
<accession>A0A3P8DDF3</accession>
<dbReference type="InterPro" id="IPR000477">
    <property type="entry name" value="RT_dom"/>
</dbReference>
<evidence type="ECO:0000313" key="2">
    <source>
        <dbReference type="EMBL" id="VDP49382.1"/>
    </source>
</evidence>
<dbReference type="OrthoDB" id="10014409at2759"/>
<dbReference type="PROSITE" id="PS50878">
    <property type="entry name" value="RT_POL"/>
    <property type="match status" value="1"/>
</dbReference>
<organism evidence="3 4">
    <name type="scientific">Heligmosomoides polygyrus</name>
    <name type="common">Parasitic roundworm</name>
    <dbReference type="NCBI Taxonomy" id="6339"/>
    <lineage>
        <taxon>Eukaryota</taxon>
        <taxon>Metazoa</taxon>
        <taxon>Ecdysozoa</taxon>
        <taxon>Nematoda</taxon>
        <taxon>Chromadorea</taxon>
        <taxon>Rhabditida</taxon>
        <taxon>Rhabditina</taxon>
        <taxon>Rhabditomorpha</taxon>
        <taxon>Strongyloidea</taxon>
        <taxon>Heligmosomidae</taxon>
        <taxon>Heligmosomoides</taxon>
    </lineage>
</organism>
<dbReference type="PANTHER" id="PTHR47027">
    <property type="entry name" value="REVERSE TRANSCRIPTASE DOMAIN-CONTAINING PROTEIN"/>
    <property type="match status" value="1"/>
</dbReference>